<organism evidence="1 2">
    <name type="scientific">Fibrisoma montanum</name>
    <dbReference type="NCBI Taxonomy" id="2305895"/>
    <lineage>
        <taxon>Bacteria</taxon>
        <taxon>Pseudomonadati</taxon>
        <taxon>Bacteroidota</taxon>
        <taxon>Cytophagia</taxon>
        <taxon>Cytophagales</taxon>
        <taxon>Spirosomataceae</taxon>
        <taxon>Fibrisoma</taxon>
    </lineage>
</organism>
<proteinExistence type="predicted"/>
<comment type="caution">
    <text evidence="1">The sequence shown here is derived from an EMBL/GenBank/DDBJ whole genome shotgun (WGS) entry which is preliminary data.</text>
</comment>
<accession>A0A418M6B8</accession>
<dbReference type="AlphaFoldDB" id="A0A418M6B8"/>
<sequence>MMNDKKPIRIEELAREHPLRQQPFSVPEGYFDALPSRVQARVTRKKPGFSISWSWQRTAATLAGASLIAVLVWQTLPQRQESLGADTLEGVSDSAIASYLEEQGVNPYELAEQQDIQSSFGTDSTIIQYLDVNPADIQRYMDEEGYSGTSGSEPVNS</sequence>
<protein>
    <submittedName>
        <fullName evidence="1">Uncharacterized protein</fullName>
    </submittedName>
</protein>
<dbReference type="EMBL" id="QXED01000005">
    <property type="protein sequence ID" value="RIV21412.1"/>
    <property type="molecule type" value="Genomic_DNA"/>
</dbReference>
<evidence type="ECO:0000313" key="2">
    <source>
        <dbReference type="Proteomes" id="UP000283523"/>
    </source>
</evidence>
<evidence type="ECO:0000313" key="1">
    <source>
        <dbReference type="EMBL" id="RIV21412.1"/>
    </source>
</evidence>
<dbReference type="RefSeq" id="WP_119669206.1">
    <property type="nucleotide sequence ID" value="NZ_QXED01000005.1"/>
</dbReference>
<reference evidence="1 2" key="1">
    <citation type="submission" date="2018-08" db="EMBL/GenBank/DDBJ databases">
        <title>Fibrisoma montanum sp. nov., isolated from Danxia mountain soil.</title>
        <authorList>
            <person name="Huang Y."/>
        </authorList>
    </citation>
    <scope>NUCLEOTIDE SEQUENCE [LARGE SCALE GENOMIC DNA]</scope>
    <source>
        <strain evidence="1 2">HYT19</strain>
    </source>
</reference>
<keyword evidence="2" id="KW-1185">Reference proteome</keyword>
<gene>
    <name evidence="1" type="ORF">DYU11_18575</name>
</gene>
<name>A0A418M6B8_9BACT</name>
<dbReference type="Proteomes" id="UP000283523">
    <property type="component" value="Unassembled WGS sequence"/>
</dbReference>
<dbReference type="OrthoDB" id="893763at2"/>